<keyword evidence="2" id="KW-1185">Reference proteome</keyword>
<dbReference type="OrthoDB" id="430448at2759"/>
<proteinExistence type="predicted"/>
<accession>A0A812KW92</accession>
<gene>
    <name evidence="1" type="primary">rluC</name>
    <name evidence="1" type="ORF">SPIL2461_LOCUS3903</name>
</gene>
<dbReference type="InterPro" id="IPR029058">
    <property type="entry name" value="AB_hydrolase_fold"/>
</dbReference>
<dbReference type="Pfam" id="PF00756">
    <property type="entry name" value="Esterase"/>
    <property type="match status" value="1"/>
</dbReference>
<dbReference type="Gene3D" id="3.40.50.1820">
    <property type="entry name" value="alpha/beta hydrolase"/>
    <property type="match status" value="1"/>
</dbReference>
<comment type="caution">
    <text evidence="1">The sequence shown here is derived from an EMBL/GenBank/DDBJ whole genome shotgun (WGS) entry which is preliminary data.</text>
</comment>
<dbReference type="AlphaFoldDB" id="A0A812KW92"/>
<dbReference type="SUPFAM" id="SSF53474">
    <property type="entry name" value="alpha/beta-Hydrolases"/>
    <property type="match status" value="1"/>
</dbReference>
<organism evidence="1 2">
    <name type="scientific">Symbiodinium pilosum</name>
    <name type="common">Dinoflagellate</name>
    <dbReference type="NCBI Taxonomy" id="2952"/>
    <lineage>
        <taxon>Eukaryota</taxon>
        <taxon>Sar</taxon>
        <taxon>Alveolata</taxon>
        <taxon>Dinophyceae</taxon>
        <taxon>Suessiales</taxon>
        <taxon>Symbiodiniaceae</taxon>
        <taxon>Symbiodinium</taxon>
    </lineage>
</organism>
<feature type="non-terminal residue" evidence="1">
    <location>
        <position position="1"/>
    </location>
</feature>
<protein>
    <submittedName>
        <fullName evidence="1">RluC protein</fullName>
    </submittedName>
</protein>
<evidence type="ECO:0000313" key="2">
    <source>
        <dbReference type="Proteomes" id="UP000649617"/>
    </source>
</evidence>
<dbReference type="Proteomes" id="UP000649617">
    <property type="component" value="Unassembled WGS sequence"/>
</dbReference>
<dbReference type="EMBL" id="CAJNIZ010004907">
    <property type="protein sequence ID" value="CAE7237157.1"/>
    <property type="molecule type" value="Genomic_DNA"/>
</dbReference>
<evidence type="ECO:0000313" key="1">
    <source>
        <dbReference type="EMBL" id="CAE7237157.1"/>
    </source>
</evidence>
<reference evidence="1" key="1">
    <citation type="submission" date="2021-02" db="EMBL/GenBank/DDBJ databases">
        <authorList>
            <person name="Dougan E. K."/>
            <person name="Rhodes N."/>
            <person name="Thang M."/>
            <person name="Chan C."/>
        </authorList>
    </citation>
    <scope>NUCLEOTIDE SEQUENCE</scope>
</reference>
<sequence>KSYGKTMYKVYEAFAELNEENRREAPYLFVWLHGMDNGMIEPHYLQTMQSRMHRRVIFMVPKSPGNTADGLYFNWGCCFRKSDNKKQLGYVFGVLHQEYLRDLTAKISEIACTFQAQRTLVMGYSMGGFGAFQLGSMAPDVFDVVVSVAGYGLGTLEPQGEMYDAPQPQAGERFDMFLQQVASRLSLVPVVLAMHAQKDSMSSFRDVKAIIRHVQEVSIKKGSESIVQLFEVPDERADSDRGRRKKNKSGHHYFNYTLLDDSSDDFFWSKLQGFLQVAGPRLELQTVSLDSIARFSMLQTGTPICARCGTWWKAHAEEEVAKSRGVPRFLWEGMSQRYSPY</sequence>
<name>A0A812KW92_SYMPI</name>
<dbReference type="InterPro" id="IPR000801">
    <property type="entry name" value="Esterase-like"/>
</dbReference>